<dbReference type="PANTHER" id="PTHR43865">
    <property type="entry name" value="RUBRERYTHRIN-RELATED"/>
    <property type="match status" value="1"/>
</dbReference>
<gene>
    <name evidence="6" type="ORF">S06H3_33266</name>
</gene>
<evidence type="ECO:0000256" key="4">
    <source>
        <dbReference type="ARBA" id="ARBA00023004"/>
    </source>
</evidence>
<dbReference type="InterPro" id="IPR048574">
    <property type="entry name" value="RUBY_RBDX"/>
</dbReference>
<dbReference type="CDD" id="cd00729">
    <property type="entry name" value="rubredoxin_SM"/>
    <property type="match status" value="1"/>
</dbReference>
<dbReference type="InterPro" id="IPR024934">
    <property type="entry name" value="Rubredoxin-like_dom"/>
</dbReference>
<dbReference type="SUPFAM" id="SSF57802">
    <property type="entry name" value="Rubredoxin-like"/>
    <property type="match status" value="1"/>
</dbReference>
<dbReference type="FunFam" id="2.20.28.10:FF:000018">
    <property type="entry name" value="Rubrerythrin"/>
    <property type="match status" value="1"/>
</dbReference>
<keyword evidence="4" id="KW-0408">Iron</keyword>
<evidence type="ECO:0000256" key="1">
    <source>
        <dbReference type="ARBA" id="ARBA00022448"/>
    </source>
</evidence>
<sequence length="168" mass="19566">MKSYRDLKIYQLAKNLAVKIHKMSMNLPKHELYEEGSQIRRSSKSVGANIIEGYVKRNYKSDYLRSIIIAWSECDETIYHLEMLFETGSLADEIATTYRKIAKVEKAHEDRYSKLLTNLEEGKVFERNGKVIWKCRNCGYLHEGTTAPETCPACLHPQAHFELKENNY</sequence>
<dbReference type="NCBIfam" id="TIGR02436">
    <property type="entry name" value="four helix bundle protein"/>
    <property type="match status" value="1"/>
</dbReference>
<dbReference type="PANTHER" id="PTHR43865:SF1">
    <property type="entry name" value="RUBRERYTHRIN-RELATED"/>
    <property type="match status" value="1"/>
</dbReference>
<evidence type="ECO:0000256" key="3">
    <source>
        <dbReference type="ARBA" id="ARBA00022982"/>
    </source>
</evidence>
<dbReference type="EMBL" id="BARV01019842">
    <property type="protein sequence ID" value="GAI20621.1"/>
    <property type="molecule type" value="Genomic_DNA"/>
</dbReference>
<proteinExistence type="predicted"/>
<feature type="domain" description="Rubredoxin-like" evidence="5">
    <location>
        <begin position="130"/>
        <end position="164"/>
    </location>
</feature>
<dbReference type="Pfam" id="PF21349">
    <property type="entry name" value="RUBY_RBDX"/>
    <property type="match status" value="1"/>
</dbReference>
<evidence type="ECO:0000313" key="6">
    <source>
        <dbReference type="EMBL" id="GAI20621.1"/>
    </source>
</evidence>
<evidence type="ECO:0000259" key="5">
    <source>
        <dbReference type="PROSITE" id="PS50903"/>
    </source>
</evidence>
<dbReference type="Gene3D" id="1.20.1440.60">
    <property type="entry name" value="23S rRNA-intervening sequence"/>
    <property type="match status" value="1"/>
</dbReference>
<dbReference type="InterPro" id="IPR036583">
    <property type="entry name" value="23S_rRNA_IVS_sf"/>
</dbReference>
<reference evidence="6" key="1">
    <citation type="journal article" date="2014" name="Front. Microbiol.">
        <title>High frequency of phylogenetically diverse reductive dehalogenase-homologous genes in deep subseafloor sedimentary metagenomes.</title>
        <authorList>
            <person name="Kawai M."/>
            <person name="Futagami T."/>
            <person name="Toyoda A."/>
            <person name="Takaki Y."/>
            <person name="Nishi S."/>
            <person name="Hori S."/>
            <person name="Arai W."/>
            <person name="Tsubouchi T."/>
            <person name="Morono Y."/>
            <person name="Uchiyama I."/>
            <person name="Ito T."/>
            <person name="Fujiyama A."/>
            <person name="Inagaki F."/>
            <person name="Takami H."/>
        </authorList>
    </citation>
    <scope>NUCLEOTIDE SEQUENCE</scope>
    <source>
        <strain evidence="6">Expedition CK06-06</strain>
    </source>
</reference>
<organism evidence="6">
    <name type="scientific">marine sediment metagenome</name>
    <dbReference type="NCBI Taxonomy" id="412755"/>
    <lineage>
        <taxon>unclassified sequences</taxon>
        <taxon>metagenomes</taxon>
        <taxon>ecological metagenomes</taxon>
    </lineage>
</organism>
<dbReference type="SUPFAM" id="SSF158446">
    <property type="entry name" value="IVS-encoded protein-like"/>
    <property type="match status" value="1"/>
</dbReference>
<accession>X1MRG4</accession>
<evidence type="ECO:0000256" key="2">
    <source>
        <dbReference type="ARBA" id="ARBA00022723"/>
    </source>
</evidence>
<dbReference type="AlphaFoldDB" id="X1MRG4"/>
<name>X1MRG4_9ZZZZ</name>
<keyword evidence="2" id="KW-0479">Metal-binding</keyword>
<dbReference type="Pfam" id="PF05635">
    <property type="entry name" value="23S_rRNA_IVP"/>
    <property type="match status" value="1"/>
</dbReference>
<protein>
    <recommendedName>
        <fullName evidence="5">Rubredoxin-like domain-containing protein</fullName>
    </recommendedName>
</protein>
<dbReference type="PROSITE" id="PS50903">
    <property type="entry name" value="RUBREDOXIN_LIKE"/>
    <property type="match status" value="1"/>
</dbReference>
<dbReference type="GO" id="GO:0005506">
    <property type="term" value="F:iron ion binding"/>
    <property type="evidence" value="ECO:0007669"/>
    <property type="project" value="InterPro"/>
</dbReference>
<keyword evidence="3" id="KW-0249">Electron transport</keyword>
<comment type="caution">
    <text evidence="6">The sequence shown here is derived from an EMBL/GenBank/DDBJ whole genome shotgun (WGS) entry which is preliminary data.</text>
</comment>
<keyword evidence="1" id="KW-0813">Transport</keyword>
<dbReference type="Gene3D" id="2.20.28.10">
    <property type="match status" value="1"/>
</dbReference>
<dbReference type="InterPro" id="IPR052364">
    <property type="entry name" value="Rubrerythrin"/>
</dbReference>
<dbReference type="InterPro" id="IPR012657">
    <property type="entry name" value="23S_rRNA-intervening_sequence"/>
</dbReference>